<evidence type="ECO:0000256" key="1">
    <source>
        <dbReference type="ARBA" id="ARBA00006464"/>
    </source>
</evidence>
<dbReference type="Gene3D" id="3.40.50.2000">
    <property type="entry name" value="Glycogen Phosphorylase B"/>
    <property type="match status" value="2"/>
</dbReference>
<dbReference type="RefSeq" id="WP_011366501.1">
    <property type="nucleotide sequence ID" value="NC_007519.1"/>
</dbReference>
<feature type="domain" description="Glycosyltransferase subfamily 4-like N-terminal" evidence="5">
    <location>
        <begin position="22"/>
        <end position="178"/>
    </location>
</feature>
<dbReference type="Pfam" id="PF13692">
    <property type="entry name" value="Glyco_trans_1_4"/>
    <property type="match status" value="1"/>
</dbReference>
<dbReference type="AlphaFoldDB" id="Q316I3"/>
<keyword evidence="3" id="KW-0812">Transmembrane</keyword>
<dbReference type="PANTHER" id="PTHR30576:SF8">
    <property type="entry name" value="UNDECAPRENYL-PHOSPHATE GALACTOSE PHOSPHOTRANSFERASE"/>
    <property type="match status" value="1"/>
</dbReference>
<dbReference type="CAZy" id="GT4">
    <property type="family name" value="Glycosyltransferase Family 4"/>
</dbReference>
<evidence type="ECO:0000259" key="4">
    <source>
        <dbReference type="Pfam" id="PF02397"/>
    </source>
</evidence>
<evidence type="ECO:0000313" key="6">
    <source>
        <dbReference type="EMBL" id="ABB37163.1"/>
    </source>
</evidence>
<reference evidence="6 7" key="1">
    <citation type="journal article" date="2011" name="J. Bacteriol.">
        <title>Complete genome sequence and updated annotation of Desulfovibrio alaskensis G20.</title>
        <authorList>
            <person name="Hauser L.J."/>
            <person name="Land M.L."/>
            <person name="Brown S.D."/>
            <person name="Larimer F."/>
            <person name="Keller K.L."/>
            <person name="Rapp-Giles B.J."/>
            <person name="Price M.N."/>
            <person name="Lin M."/>
            <person name="Bruce D.C."/>
            <person name="Detter J.C."/>
            <person name="Tapia R."/>
            <person name="Han C.S."/>
            <person name="Goodwin L.A."/>
            <person name="Cheng J.F."/>
            <person name="Pitluck S."/>
            <person name="Copeland A."/>
            <person name="Lucas S."/>
            <person name="Nolan M."/>
            <person name="Lapidus A.L."/>
            <person name="Palumbo A.V."/>
            <person name="Wall J.D."/>
        </authorList>
    </citation>
    <scope>NUCLEOTIDE SEQUENCE [LARGE SCALE GENOMIC DNA]</scope>
    <source>
        <strain evidence="7">ATCC BAA 1058 / DSM 17464 / G20</strain>
    </source>
</reference>
<feature type="region of interest" description="Disordered" evidence="2">
    <location>
        <begin position="279"/>
        <end position="301"/>
    </location>
</feature>
<dbReference type="InterPro" id="IPR003362">
    <property type="entry name" value="Bact_transf"/>
</dbReference>
<gene>
    <name evidence="6" type="ordered locus">Dde_0362</name>
</gene>
<dbReference type="KEGG" id="dde:Dde_0362"/>
<keyword evidence="7" id="KW-1185">Reference proteome</keyword>
<keyword evidence="3" id="KW-1133">Transmembrane helix</keyword>
<evidence type="ECO:0000256" key="2">
    <source>
        <dbReference type="SAM" id="MobiDB-lite"/>
    </source>
</evidence>
<dbReference type="SUPFAM" id="SSF53756">
    <property type="entry name" value="UDP-Glycosyltransferase/glycogen phosphorylase"/>
    <property type="match status" value="1"/>
</dbReference>
<feature type="compositionally biased region" description="Basic and acidic residues" evidence="2">
    <location>
        <begin position="582"/>
        <end position="598"/>
    </location>
</feature>
<dbReference type="STRING" id="207559.Dde_0362"/>
<sequence length="598" mass="66973">MRTKILLAGNYAPALLLFRGEFIRDLVRAGHEVVCTAPEDDEKTRDALAQMGVRYRTVPLKRTGMNPLRDCITFLCYLWTFLEERPDVVLTSSIKPVIYGGLAAWLARVPRRFGMITGLGYAFSHRQGLRGLLNRLVRGLYALVMPRYQAVFFLNPDDKALFDAEKLTRSTTAVVLNGEGVNLDHYACRPPQQDPVEFLLVARLLRAKGVPEFCEAALMLAPRYPQARFRLVGWHDKGPDSVSEADIARWTAGGVQYDGPADDVRPALHSASVYVLPSHREGTPRSTMEAMSTGRPVITTDAPGCRETVKHGENGFLVPAGDTAALAAAMEKFITQPQLIAPMGARSRAMAEERYDVREVNRIIFRTMRLPEAANGPRPRRVTPPALKRAFDLGLAVPAFILLLPVMAAVAVAVRRKLSRDVFFRQIRPGKNGRPFTIIKFRTMTDARDSRGNLLPDGERLTDFGRFLRASSLDELPELWNVIRGDMSLVGPRPLLMQYLPLYTPRQASRMDVLPGITGWAQVNGRNAVDWDDKLEMDAWYVDNHTLCLDIRIILMTVIKVFRREGVAKQGHATTDTFTGSARHDDGRSARYGRNHEQ</sequence>
<dbReference type="eggNOG" id="COG2148">
    <property type="taxonomic scope" value="Bacteria"/>
</dbReference>
<organism evidence="6 7">
    <name type="scientific">Oleidesulfovibrio alaskensis (strain ATCC BAA-1058 / DSM 17464 / G20)</name>
    <name type="common">Desulfovibrio alaskensis</name>
    <dbReference type="NCBI Taxonomy" id="207559"/>
    <lineage>
        <taxon>Bacteria</taxon>
        <taxon>Pseudomonadati</taxon>
        <taxon>Thermodesulfobacteriota</taxon>
        <taxon>Desulfovibrionia</taxon>
        <taxon>Desulfovibrionales</taxon>
        <taxon>Desulfovibrionaceae</taxon>
        <taxon>Oleidesulfovibrio</taxon>
    </lineage>
</organism>
<feature type="transmembrane region" description="Helical" evidence="3">
    <location>
        <begin position="393"/>
        <end position="414"/>
    </location>
</feature>
<comment type="similarity">
    <text evidence="1">Belongs to the bacterial sugar transferase family.</text>
</comment>
<dbReference type="InterPro" id="IPR028098">
    <property type="entry name" value="Glyco_trans_4-like_N"/>
</dbReference>
<dbReference type="Proteomes" id="UP000002710">
    <property type="component" value="Chromosome"/>
</dbReference>
<dbReference type="eggNOG" id="COG0438">
    <property type="taxonomic scope" value="Bacteria"/>
</dbReference>
<feature type="region of interest" description="Disordered" evidence="2">
    <location>
        <begin position="573"/>
        <end position="598"/>
    </location>
</feature>
<evidence type="ECO:0000256" key="3">
    <source>
        <dbReference type="SAM" id="Phobius"/>
    </source>
</evidence>
<dbReference type="GO" id="GO:0016757">
    <property type="term" value="F:glycosyltransferase activity"/>
    <property type="evidence" value="ECO:0007669"/>
    <property type="project" value="UniProtKB-ARBA"/>
</dbReference>
<dbReference type="Pfam" id="PF02397">
    <property type="entry name" value="Bac_transf"/>
    <property type="match status" value="1"/>
</dbReference>
<dbReference type="HOGENOM" id="CLU_456147_0_0_7"/>
<proteinExistence type="inferred from homology"/>
<evidence type="ECO:0000259" key="5">
    <source>
        <dbReference type="Pfam" id="PF13579"/>
    </source>
</evidence>
<accession>Q316I3</accession>
<keyword evidence="6" id="KW-0808">Transferase</keyword>
<dbReference type="EMBL" id="CP000112">
    <property type="protein sequence ID" value="ABB37163.1"/>
    <property type="molecule type" value="Genomic_DNA"/>
</dbReference>
<protein>
    <submittedName>
        <fullName evidence="6">Sugar transferase</fullName>
    </submittedName>
</protein>
<dbReference type="CDD" id="cd03808">
    <property type="entry name" value="GT4_CapM-like"/>
    <property type="match status" value="1"/>
</dbReference>
<dbReference type="PANTHER" id="PTHR30576">
    <property type="entry name" value="COLANIC BIOSYNTHESIS UDP-GLUCOSE LIPID CARRIER TRANSFERASE"/>
    <property type="match status" value="1"/>
</dbReference>
<evidence type="ECO:0000313" key="7">
    <source>
        <dbReference type="Proteomes" id="UP000002710"/>
    </source>
</evidence>
<dbReference type="GO" id="GO:0016780">
    <property type="term" value="F:phosphotransferase activity, for other substituted phosphate groups"/>
    <property type="evidence" value="ECO:0007669"/>
    <property type="project" value="TreeGrafter"/>
</dbReference>
<name>Q316I3_OLEA2</name>
<keyword evidence="3" id="KW-0472">Membrane</keyword>
<dbReference type="Pfam" id="PF13579">
    <property type="entry name" value="Glyco_trans_4_4"/>
    <property type="match status" value="1"/>
</dbReference>
<feature type="domain" description="Bacterial sugar transferase" evidence="4">
    <location>
        <begin position="388"/>
        <end position="562"/>
    </location>
</feature>